<protein>
    <recommendedName>
        <fullName evidence="2">RING-type E3 ubiquitin transferase</fullName>
        <ecNumber evidence="2">2.3.2.27</ecNumber>
    </recommendedName>
</protein>
<evidence type="ECO:0000256" key="9">
    <source>
        <dbReference type="SAM" id="MobiDB-lite"/>
    </source>
</evidence>
<evidence type="ECO:0000256" key="7">
    <source>
        <dbReference type="ARBA" id="ARBA00022833"/>
    </source>
</evidence>
<dbReference type="OrthoDB" id="8062037at2759"/>
<keyword evidence="6" id="KW-0833">Ubl conjugation pathway</keyword>
<keyword evidence="4" id="KW-0479">Metal-binding</keyword>
<dbReference type="EMBL" id="BKCP01007760">
    <property type="protein sequence ID" value="GER47215.1"/>
    <property type="molecule type" value="Genomic_DNA"/>
</dbReference>
<dbReference type="Pfam" id="PF13639">
    <property type="entry name" value="zf-RING_2"/>
    <property type="match status" value="1"/>
</dbReference>
<dbReference type="AlphaFoldDB" id="A0A5A7QP79"/>
<dbReference type="PANTHER" id="PTHR22937">
    <property type="entry name" value="E3 UBIQUITIN-PROTEIN LIGASE RNF165"/>
    <property type="match status" value="1"/>
</dbReference>
<dbReference type="InterPro" id="IPR045191">
    <property type="entry name" value="MBR1/2-like"/>
</dbReference>
<feature type="compositionally biased region" description="Polar residues" evidence="9">
    <location>
        <begin position="234"/>
        <end position="283"/>
    </location>
</feature>
<keyword evidence="7" id="KW-0862">Zinc</keyword>
<dbReference type="Gene3D" id="3.30.40.10">
    <property type="entry name" value="Zinc/RING finger domain, C3HC4 (zinc finger)"/>
    <property type="match status" value="1"/>
</dbReference>
<evidence type="ECO:0000256" key="2">
    <source>
        <dbReference type="ARBA" id="ARBA00012483"/>
    </source>
</evidence>
<dbReference type="EC" id="2.3.2.27" evidence="2"/>
<evidence type="ECO:0000256" key="5">
    <source>
        <dbReference type="ARBA" id="ARBA00022771"/>
    </source>
</evidence>
<gene>
    <name evidence="11" type="ORF">STAS_24286</name>
</gene>
<evidence type="ECO:0000313" key="11">
    <source>
        <dbReference type="EMBL" id="GER47215.1"/>
    </source>
</evidence>
<comment type="caution">
    <text evidence="11">The sequence shown here is derived from an EMBL/GenBank/DDBJ whole genome shotgun (WGS) entry which is preliminary data.</text>
</comment>
<feature type="region of interest" description="Disordered" evidence="9">
    <location>
        <begin position="109"/>
        <end position="296"/>
    </location>
</feature>
<proteinExistence type="predicted"/>
<feature type="compositionally biased region" description="Low complexity" evidence="9">
    <location>
        <begin position="208"/>
        <end position="231"/>
    </location>
</feature>
<dbReference type="GO" id="GO:0061630">
    <property type="term" value="F:ubiquitin protein ligase activity"/>
    <property type="evidence" value="ECO:0007669"/>
    <property type="project" value="UniProtKB-EC"/>
</dbReference>
<dbReference type="PANTHER" id="PTHR22937:SF174">
    <property type="entry name" value="RING-TYPE E3 UBIQUITIN TRANSFERASE"/>
    <property type="match status" value="1"/>
</dbReference>
<dbReference type="InterPro" id="IPR001841">
    <property type="entry name" value="Znf_RING"/>
</dbReference>
<evidence type="ECO:0000259" key="10">
    <source>
        <dbReference type="PROSITE" id="PS50089"/>
    </source>
</evidence>
<evidence type="ECO:0000256" key="6">
    <source>
        <dbReference type="ARBA" id="ARBA00022786"/>
    </source>
</evidence>
<dbReference type="SMART" id="SM00184">
    <property type="entry name" value="RING"/>
    <property type="match status" value="1"/>
</dbReference>
<feature type="region of interest" description="Disordered" evidence="9">
    <location>
        <begin position="1"/>
        <end position="23"/>
    </location>
</feature>
<accession>A0A5A7QP79</accession>
<organism evidence="11 12">
    <name type="scientific">Striga asiatica</name>
    <name type="common">Asiatic witchweed</name>
    <name type="synonym">Buchnera asiatica</name>
    <dbReference type="NCBI Taxonomy" id="4170"/>
    <lineage>
        <taxon>Eukaryota</taxon>
        <taxon>Viridiplantae</taxon>
        <taxon>Streptophyta</taxon>
        <taxon>Embryophyta</taxon>
        <taxon>Tracheophyta</taxon>
        <taxon>Spermatophyta</taxon>
        <taxon>Magnoliopsida</taxon>
        <taxon>eudicotyledons</taxon>
        <taxon>Gunneridae</taxon>
        <taxon>Pentapetalae</taxon>
        <taxon>asterids</taxon>
        <taxon>lamiids</taxon>
        <taxon>Lamiales</taxon>
        <taxon>Orobanchaceae</taxon>
        <taxon>Buchnereae</taxon>
        <taxon>Striga</taxon>
    </lineage>
</organism>
<dbReference type="InterPro" id="IPR013083">
    <property type="entry name" value="Znf_RING/FYVE/PHD"/>
</dbReference>
<evidence type="ECO:0000313" key="12">
    <source>
        <dbReference type="Proteomes" id="UP000325081"/>
    </source>
</evidence>
<sequence length="452" mass="49193">MGHRNLLTAPQIRETDSEQEWNHPNQSYMPTTIVGASGSNPLVHHPTVNIQGGPFPSSASTSSNRHQWPVFNADLSHNRNSGLVPNNNLIGQTAPRADEEGLHNQTVGRFPQKRKNPHGPQISEIGPVAVGPTSSSRYYDVGSSSNLHLPAGPPSQQKQNTSSSSYPTVWKYPNSSSLPIGSESTTRNVRSRVNNVDHESNNLDSTRSSGNFPNFSFSSQSSGQTNSTGFSRASHGTSLFGQNTLGPNNGTLNRNTIPRISSSNANQSFGGVQSGFSQRAIPTSGSSSSSQAMQQLMARNEGPPINAESNAERYQRFLSAIRLISGDREGRLVVNRSAIYGSNNPFDQHRDMRLDVDNMSYEELLLLGERIGSVNTGLSNDLISKCLTESILCSSEQAEDDGRCVICLEEYKNMDDLGILTCGHDFHVGCIRKWLSMKNLCPICKKSASKEK</sequence>
<dbReference type="PROSITE" id="PS50089">
    <property type="entry name" value="ZF_RING_2"/>
    <property type="match status" value="1"/>
</dbReference>
<evidence type="ECO:0000256" key="8">
    <source>
        <dbReference type="PROSITE-ProRule" id="PRU00175"/>
    </source>
</evidence>
<comment type="catalytic activity">
    <reaction evidence="1">
        <text>S-ubiquitinyl-[E2 ubiquitin-conjugating enzyme]-L-cysteine + [acceptor protein]-L-lysine = [E2 ubiquitin-conjugating enzyme]-L-cysteine + N(6)-ubiquitinyl-[acceptor protein]-L-lysine.</text>
        <dbReference type="EC" id="2.3.2.27"/>
    </reaction>
</comment>
<dbReference type="SUPFAM" id="SSF57850">
    <property type="entry name" value="RING/U-box"/>
    <property type="match status" value="1"/>
</dbReference>
<dbReference type="FunFam" id="3.30.40.10:FF:000538">
    <property type="entry name" value="E3 ubiquitin-protein ligase MBR2 isoform A"/>
    <property type="match status" value="1"/>
</dbReference>
<dbReference type="CDD" id="cd16469">
    <property type="entry name" value="RING-H2_RNF24-like"/>
    <property type="match status" value="1"/>
</dbReference>
<dbReference type="Proteomes" id="UP000325081">
    <property type="component" value="Unassembled WGS sequence"/>
</dbReference>
<evidence type="ECO:0000256" key="1">
    <source>
        <dbReference type="ARBA" id="ARBA00000900"/>
    </source>
</evidence>
<evidence type="ECO:0000256" key="3">
    <source>
        <dbReference type="ARBA" id="ARBA00022679"/>
    </source>
</evidence>
<evidence type="ECO:0000256" key="4">
    <source>
        <dbReference type="ARBA" id="ARBA00022723"/>
    </source>
</evidence>
<dbReference type="GO" id="GO:0008270">
    <property type="term" value="F:zinc ion binding"/>
    <property type="evidence" value="ECO:0007669"/>
    <property type="project" value="UniProtKB-KW"/>
</dbReference>
<name>A0A5A7QP79_STRAF</name>
<feature type="compositionally biased region" description="Low complexity" evidence="9">
    <location>
        <begin position="134"/>
        <end position="145"/>
    </location>
</feature>
<keyword evidence="5 8" id="KW-0863">Zinc-finger</keyword>
<keyword evidence="12" id="KW-1185">Reference proteome</keyword>
<feature type="compositionally biased region" description="Polar residues" evidence="9">
    <location>
        <begin position="154"/>
        <end position="194"/>
    </location>
</feature>
<feature type="domain" description="RING-type" evidence="10">
    <location>
        <begin position="404"/>
        <end position="445"/>
    </location>
</feature>
<reference evidence="12" key="1">
    <citation type="journal article" date="2019" name="Curr. Biol.">
        <title>Genome Sequence of Striga asiatica Provides Insight into the Evolution of Plant Parasitism.</title>
        <authorList>
            <person name="Yoshida S."/>
            <person name="Kim S."/>
            <person name="Wafula E.K."/>
            <person name="Tanskanen J."/>
            <person name="Kim Y.M."/>
            <person name="Honaas L."/>
            <person name="Yang Z."/>
            <person name="Spallek T."/>
            <person name="Conn C.E."/>
            <person name="Ichihashi Y."/>
            <person name="Cheong K."/>
            <person name="Cui S."/>
            <person name="Der J.P."/>
            <person name="Gundlach H."/>
            <person name="Jiao Y."/>
            <person name="Hori C."/>
            <person name="Ishida J.K."/>
            <person name="Kasahara H."/>
            <person name="Kiba T."/>
            <person name="Kim M.S."/>
            <person name="Koo N."/>
            <person name="Laohavisit A."/>
            <person name="Lee Y.H."/>
            <person name="Lumba S."/>
            <person name="McCourt P."/>
            <person name="Mortimer J.C."/>
            <person name="Mutuku J.M."/>
            <person name="Nomura T."/>
            <person name="Sasaki-Sekimoto Y."/>
            <person name="Seto Y."/>
            <person name="Wang Y."/>
            <person name="Wakatake T."/>
            <person name="Sakakibara H."/>
            <person name="Demura T."/>
            <person name="Yamaguchi S."/>
            <person name="Yoneyama K."/>
            <person name="Manabe R.I."/>
            <person name="Nelson D.C."/>
            <person name="Schulman A.H."/>
            <person name="Timko M.P."/>
            <person name="dePamphilis C.W."/>
            <person name="Choi D."/>
            <person name="Shirasu K."/>
        </authorList>
    </citation>
    <scope>NUCLEOTIDE SEQUENCE [LARGE SCALE GENOMIC DNA]</scope>
    <source>
        <strain evidence="12">cv. UVA1</strain>
    </source>
</reference>
<keyword evidence="3" id="KW-0808">Transferase</keyword>